<evidence type="ECO:0000313" key="2">
    <source>
        <dbReference type="Proteomes" id="UP000271624"/>
    </source>
</evidence>
<dbReference type="RefSeq" id="WP_127080261.1">
    <property type="nucleotide sequence ID" value="NZ_RSCL01000003.1"/>
</dbReference>
<evidence type="ECO:0008006" key="3">
    <source>
        <dbReference type="Google" id="ProtNLM"/>
    </source>
</evidence>
<reference evidence="1" key="2">
    <citation type="journal article" date="2019" name="Genome Biol. Evol.">
        <title>Day and night: Metabolic profiles and evolutionary relationships of six axenic non-marine cyanobacteria.</title>
        <authorList>
            <person name="Will S.E."/>
            <person name="Henke P."/>
            <person name="Boedeker C."/>
            <person name="Huang S."/>
            <person name="Brinkmann H."/>
            <person name="Rohde M."/>
            <person name="Jarek M."/>
            <person name="Friedl T."/>
            <person name="Seufert S."/>
            <person name="Schumacher M."/>
            <person name="Overmann J."/>
            <person name="Neumann-Schaal M."/>
            <person name="Petersen J."/>
        </authorList>
    </citation>
    <scope>NUCLEOTIDE SEQUENCE [LARGE SCALE GENOMIC DNA]</scope>
    <source>
        <strain evidence="1">PCC 7102</strain>
    </source>
</reference>
<dbReference type="OrthoDB" id="509442at2"/>
<dbReference type="Proteomes" id="UP000271624">
    <property type="component" value="Unassembled WGS sequence"/>
</dbReference>
<comment type="caution">
    <text evidence="1">The sequence shown here is derived from an EMBL/GenBank/DDBJ whole genome shotgun (WGS) entry which is preliminary data.</text>
</comment>
<proteinExistence type="predicted"/>
<name>A0A433VQU9_9CYAN</name>
<organism evidence="1 2">
    <name type="scientific">Dulcicalothrix desertica PCC 7102</name>
    <dbReference type="NCBI Taxonomy" id="232991"/>
    <lineage>
        <taxon>Bacteria</taxon>
        <taxon>Bacillati</taxon>
        <taxon>Cyanobacteriota</taxon>
        <taxon>Cyanophyceae</taxon>
        <taxon>Nostocales</taxon>
        <taxon>Calotrichaceae</taxon>
        <taxon>Dulcicalothrix</taxon>
    </lineage>
</organism>
<accession>A0A433VQU9</accession>
<dbReference type="EMBL" id="RSCL01000003">
    <property type="protein sequence ID" value="RUT08459.1"/>
    <property type="molecule type" value="Genomic_DNA"/>
</dbReference>
<keyword evidence="2" id="KW-1185">Reference proteome</keyword>
<reference evidence="1" key="1">
    <citation type="submission" date="2018-12" db="EMBL/GenBank/DDBJ databases">
        <authorList>
            <person name="Will S."/>
            <person name="Neumann-Schaal M."/>
            <person name="Henke P."/>
        </authorList>
    </citation>
    <scope>NUCLEOTIDE SEQUENCE</scope>
    <source>
        <strain evidence="1">PCC 7102</strain>
    </source>
</reference>
<evidence type="ECO:0000313" key="1">
    <source>
        <dbReference type="EMBL" id="RUT08459.1"/>
    </source>
</evidence>
<dbReference type="AlphaFoldDB" id="A0A433VQU9"/>
<protein>
    <recommendedName>
        <fullName evidence="3">N-acetyltransferase domain-containing protein</fullName>
    </recommendedName>
</protein>
<sequence length="192" mass="21798">MNEFRFVVGATREIRDGLSTWISKIDEYLNLYYQGEEINAFGTDFFKCISKTREIESNLFDRDDSFRGVIDDQNLLAAVCLIQETSIIFDGERLDCLELESLTNSPWNTIDYPQVEKRKGAATSLLEGIVRESQASAFSGIVKLMAIPSAREFYQEIGFIDTDGSGEMILIANTASMFLLTQEQNRELKPFD</sequence>
<gene>
    <name evidence="1" type="ORF">DSM106972_016270</name>
</gene>